<dbReference type="Proteomes" id="UP000823631">
    <property type="component" value="Unassembled WGS sequence"/>
</dbReference>
<evidence type="ECO:0000313" key="2">
    <source>
        <dbReference type="EMBL" id="MBO8415963.1"/>
    </source>
</evidence>
<keyword evidence="2" id="KW-0378">Hydrolase</keyword>
<dbReference type="Pfam" id="PF12697">
    <property type="entry name" value="Abhydrolase_6"/>
    <property type="match status" value="1"/>
</dbReference>
<dbReference type="PANTHER" id="PTHR46438:SF2">
    <property type="entry name" value="ALPHA_BETA-HYDROLASES SUPERFAMILY PROTEIN"/>
    <property type="match status" value="1"/>
</dbReference>
<dbReference type="InterPro" id="IPR029058">
    <property type="entry name" value="AB_hydrolase_fold"/>
</dbReference>
<dbReference type="GO" id="GO:0016787">
    <property type="term" value="F:hydrolase activity"/>
    <property type="evidence" value="ECO:0007669"/>
    <property type="project" value="UniProtKB-KW"/>
</dbReference>
<evidence type="ECO:0000313" key="3">
    <source>
        <dbReference type="Proteomes" id="UP000823631"/>
    </source>
</evidence>
<reference evidence="2" key="2">
    <citation type="journal article" date="2021" name="PeerJ">
        <title>Extensive microbial diversity within the chicken gut microbiome revealed by metagenomics and culture.</title>
        <authorList>
            <person name="Gilroy R."/>
            <person name="Ravi A."/>
            <person name="Getino M."/>
            <person name="Pursley I."/>
            <person name="Horton D.L."/>
            <person name="Alikhan N.F."/>
            <person name="Baker D."/>
            <person name="Gharbi K."/>
            <person name="Hall N."/>
            <person name="Watson M."/>
            <person name="Adriaenssens E.M."/>
            <person name="Foster-Nyarko E."/>
            <person name="Jarju S."/>
            <person name="Secka A."/>
            <person name="Antonio M."/>
            <person name="Oren A."/>
            <person name="Chaudhuri R.R."/>
            <person name="La Ragione R."/>
            <person name="Hildebrand F."/>
            <person name="Pallen M.J."/>
        </authorList>
    </citation>
    <scope>NUCLEOTIDE SEQUENCE</scope>
    <source>
        <strain evidence="2">17213</strain>
    </source>
</reference>
<name>A0A9D9DBC0_9GAMM</name>
<dbReference type="InterPro" id="IPR000073">
    <property type="entry name" value="AB_hydrolase_1"/>
</dbReference>
<proteinExistence type="predicted"/>
<feature type="domain" description="AB hydrolase-1" evidence="1">
    <location>
        <begin position="22"/>
        <end position="250"/>
    </location>
</feature>
<evidence type="ECO:0000259" key="1">
    <source>
        <dbReference type="Pfam" id="PF12697"/>
    </source>
</evidence>
<dbReference type="EMBL" id="JADINH010000131">
    <property type="protein sequence ID" value="MBO8415963.1"/>
    <property type="molecule type" value="Genomic_DNA"/>
</dbReference>
<dbReference type="PANTHER" id="PTHR46438">
    <property type="entry name" value="ALPHA/BETA-HYDROLASES SUPERFAMILY PROTEIN"/>
    <property type="match status" value="1"/>
</dbReference>
<sequence length="266" mass="30079">MEQELKLGFKLTGDPKGQPLCLIHGWGLDSSFLTPIAKMFPEHCIYLIDLPGYGESRSSEQSAYDFYTGVEALYNIIPEGADVMAASLGSLFAIRALGRHQNPKAASLVTICSSARFPCDPNWPGLSAELFYRCRTLLTPRRCSRVLNLFVKMQLLDENHVVRDPKLMQLFEHYEVPSYQTLISGINTACFVDVREDLKNLKIPVLQLYGARDRFVPASLTYALKGDDLRTSYIFANSGHNPYLTEPKLFEKVVRDFFDKVHNFLA</sequence>
<gene>
    <name evidence="2" type="ORF">IAB19_06255</name>
</gene>
<protein>
    <submittedName>
        <fullName evidence="2">Alpha/beta fold hydrolase</fullName>
    </submittedName>
</protein>
<dbReference type="AlphaFoldDB" id="A0A9D9DBC0"/>
<organism evidence="2 3">
    <name type="scientific">Candidatus Avisuccinivibrio stercorigallinarum</name>
    <dbReference type="NCBI Taxonomy" id="2840704"/>
    <lineage>
        <taxon>Bacteria</taxon>
        <taxon>Pseudomonadati</taxon>
        <taxon>Pseudomonadota</taxon>
        <taxon>Gammaproteobacteria</taxon>
        <taxon>Aeromonadales</taxon>
        <taxon>Succinivibrionaceae</taxon>
        <taxon>Succinivibrionaceae incertae sedis</taxon>
        <taxon>Candidatus Avisuccinivibrio</taxon>
    </lineage>
</organism>
<reference evidence="2" key="1">
    <citation type="submission" date="2020-10" db="EMBL/GenBank/DDBJ databases">
        <authorList>
            <person name="Gilroy R."/>
        </authorList>
    </citation>
    <scope>NUCLEOTIDE SEQUENCE</scope>
    <source>
        <strain evidence="2">17213</strain>
    </source>
</reference>
<comment type="caution">
    <text evidence="2">The sequence shown here is derived from an EMBL/GenBank/DDBJ whole genome shotgun (WGS) entry which is preliminary data.</text>
</comment>
<dbReference type="SUPFAM" id="SSF53474">
    <property type="entry name" value="alpha/beta-Hydrolases"/>
    <property type="match status" value="1"/>
</dbReference>
<accession>A0A9D9DBC0</accession>
<dbReference type="Gene3D" id="3.40.50.1820">
    <property type="entry name" value="alpha/beta hydrolase"/>
    <property type="match status" value="1"/>
</dbReference>